<feature type="region of interest" description="Disordered" evidence="1">
    <location>
        <begin position="293"/>
        <end position="315"/>
    </location>
</feature>
<organism evidence="2">
    <name type="scientific">virus sp. ctEfN2</name>
    <dbReference type="NCBI Taxonomy" id="2825810"/>
    <lineage>
        <taxon>Viruses</taxon>
    </lineage>
</organism>
<reference evidence="2" key="1">
    <citation type="journal article" date="2021" name="Proc. Natl. Acad. Sci. U.S.A.">
        <title>A Catalog of Tens of Thousands of Viruses from Human Metagenomes Reveals Hidden Associations with Chronic Diseases.</title>
        <authorList>
            <person name="Tisza M.J."/>
            <person name="Buck C.B."/>
        </authorList>
    </citation>
    <scope>NUCLEOTIDE SEQUENCE</scope>
    <source>
        <strain evidence="2">CtEfN2</strain>
    </source>
</reference>
<sequence length="315" mass="35421">MANKTQLATAGEQQAAIVINNSFIDGLAKQLEEKCKYGLSFPKDYNLSNALMGAYLTLKETKDRNNKPVLESCTPTSIANSLMNMATLGLSVQKKQGYFIAYSGQCQFQRSYFGNITIARRYGMKDIHAEVIYDGDKFKYHIEDGNKVLDSHEQDFMNIDNDKILGAYAVVLMEDGTKHLEVMNMKQIKQAWSQGFGYKESGNGTHQKFTDQMAKKTVINRALKQIINSHGDAFIQEVEEATEEIPKQDIIEHEVAYEIEQNANAEEFIPDEPAAIEEQPKQPTVVEVVKTAEKEPIPAAGQESSIPDFMKQEEM</sequence>
<protein>
    <submittedName>
        <fullName evidence="2">RecT protein</fullName>
    </submittedName>
</protein>
<evidence type="ECO:0000313" key="2">
    <source>
        <dbReference type="EMBL" id="DAE32448.1"/>
    </source>
</evidence>
<dbReference type="EMBL" id="BK059123">
    <property type="protein sequence ID" value="DAE32448.1"/>
    <property type="molecule type" value="Genomic_DNA"/>
</dbReference>
<dbReference type="NCBIfam" id="TIGR00616">
    <property type="entry name" value="rect"/>
    <property type="match status" value="1"/>
</dbReference>
<name>A0A8S5RM48_9VIRU</name>
<proteinExistence type="predicted"/>
<accession>A0A8S5RM48</accession>
<dbReference type="InterPro" id="IPR018330">
    <property type="entry name" value="RecT_fam"/>
</dbReference>
<dbReference type="GO" id="GO:0003677">
    <property type="term" value="F:DNA binding"/>
    <property type="evidence" value="ECO:0007669"/>
    <property type="project" value="InterPro"/>
</dbReference>
<dbReference type="Pfam" id="PF03837">
    <property type="entry name" value="RecT"/>
    <property type="match status" value="1"/>
</dbReference>
<dbReference type="GO" id="GO:0006259">
    <property type="term" value="P:DNA metabolic process"/>
    <property type="evidence" value="ECO:0007669"/>
    <property type="project" value="InterPro"/>
</dbReference>
<dbReference type="InterPro" id="IPR004590">
    <property type="entry name" value="ssDNA_annealing_RecT"/>
</dbReference>
<evidence type="ECO:0000256" key="1">
    <source>
        <dbReference type="SAM" id="MobiDB-lite"/>
    </source>
</evidence>